<dbReference type="Proteomes" id="UP000244928">
    <property type="component" value="Chromosome"/>
</dbReference>
<feature type="domain" description="VOC" evidence="1">
    <location>
        <begin position="3"/>
        <end position="128"/>
    </location>
</feature>
<proteinExistence type="predicted"/>
<organism evidence="2 3">
    <name type="scientific">Dietzia lutea</name>
    <dbReference type="NCBI Taxonomy" id="546160"/>
    <lineage>
        <taxon>Bacteria</taxon>
        <taxon>Bacillati</taxon>
        <taxon>Actinomycetota</taxon>
        <taxon>Actinomycetes</taxon>
        <taxon>Mycobacteriales</taxon>
        <taxon>Dietziaceae</taxon>
        <taxon>Dietzia</taxon>
    </lineage>
</organism>
<evidence type="ECO:0000313" key="2">
    <source>
        <dbReference type="EMBL" id="AWH92645.1"/>
    </source>
</evidence>
<dbReference type="RefSeq" id="WP_108847875.1">
    <property type="nucleotide sequence ID" value="NZ_CP015449.1"/>
</dbReference>
<protein>
    <submittedName>
        <fullName evidence="2">Bleomycin resistance protein</fullName>
    </submittedName>
</protein>
<dbReference type="AlphaFoldDB" id="A0A2S1R8Q5"/>
<dbReference type="KEGG" id="dlu:A6035_11235"/>
<evidence type="ECO:0000313" key="3">
    <source>
        <dbReference type="Proteomes" id="UP000244928"/>
    </source>
</evidence>
<accession>A0A2S1R8Q5</accession>
<dbReference type="SUPFAM" id="SSF54593">
    <property type="entry name" value="Glyoxalase/Bleomycin resistance protein/Dihydroxybiphenyl dioxygenase"/>
    <property type="match status" value="1"/>
</dbReference>
<reference evidence="2 3" key="1">
    <citation type="submission" date="2016-04" db="EMBL/GenBank/DDBJ databases">
        <title>Complete genome sequence of Dietzia lutea YIM 80766T, a strain isolated from desert soil in Egypt.</title>
        <authorList>
            <person name="Zhao J."/>
            <person name="Hu B."/>
            <person name="Geng S."/>
            <person name="Nie Y."/>
            <person name="Tang Y."/>
        </authorList>
    </citation>
    <scope>NUCLEOTIDE SEQUENCE [LARGE SCALE GENOMIC DNA]</scope>
    <source>
        <strain evidence="2 3">YIM 80766</strain>
    </source>
</reference>
<dbReference type="InterPro" id="IPR037523">
    <property type="entry name" value="VOC_core"/>
</dbReference>
<dbReference type="Gene3D" id="3.10.180.10">
    <property type="entry name" value="2,3-Dihydroxybiphenyl 1,2-Dioxygenase, domain 1"/>
    <property type="match status" value="1"/>
</dbReference>
<sequence>MPRIAITSVHVDDQSRALTFYTEVLGFVLKHDLPAGDFRWLTVVDPGDPNGTQLLLEPDQHPAARAYVTALHADGIPAAQFEVDDIHRAHAELQERGARIVQPPTEMGPVWTMILDDTCGNLVQLVTAPDV</sequence>
<dbReference type="CDD" id="cd07263">
    <property type="entry name" value="VOC_like"/>
    <property type="match status" value="1"/>
</dbReference>
<dbReference type="EMBL" id="CP015449">
    <property type="protein sequence ID" value="AWH92645.1"/>
    <property type="molecule type" value="Genomic_DNA"/>
</dbReference>
<gene>
    <name evidence="2" type="ORF">A6035_11235</name>
</gene>
<name>A0A2S1R8Q5_9ACTN</name>
<dbReference type="PANTHER" id="PTHR36437:SF2">
    <property type="entry name" value="GLYOXALASE_BLEOMYCIN RESISTANCE PROTEIN_DIOXYGENASE"/>
    <property type="match status" value="1"/>
</dbReference>
<dbReference type="Pfam" id="PF00903">
    <property type="entry name" value="Glyoxalase"/>
    <property type="match status" value="1"/>
</dbReference>
<evidence type="ECO:0000259" key="1">
    <source>
        <dbReference type="PROSITE" id="PS51819"/>
    </source>
</evidence>
<keyword evidence="3" id="KW-1185">Reference proteome</keyword>
<dbReference type="InterPro" id="IPR004360">
    <property type="entry name" value="Glyas_Fos-R_dOase_dom"/>
</dbReference>
<dbReference type="PANTHER" id="PTHR36437">
    <property type="entry name" value="GLYOXALASE/BLEOMYCIN RESISTANCE PROTEIN/DIOXYGENASE"/>
    <property type="match status" value="1"/>
</dbReference>
<dbReference type="PROSITE" id="PS51819">
    <property type="entry name" value="VOC"/>
    <property type="match status" value="1"/>
</dbReference>
<dbReference type="OrthoDB" id="197463at2"/>
<dbReference type="InterPro" id="IPR029068">
    <property type="entry name" value="Glyas_Bleomycin-R_OHBP_Dase"/>
</dbReference>